<keyword evidence="14 25" id="KW-0675">Receptor</keyword>
<dbReference type="GO" id="GO:0005524">
    <property type="term" value="F:ATP binding"/>
    <property type="evidence" value="ECO:0007669"/>
    <property type="project" value="UniProtKB-UniRule"/>
</dbReference>
<dbReference type="SUPFAM" id="SSF56112">
    <property type="entry name" value="Protein kinase-like (PK-like)"/>
    <property type="match status" value="1"/>
</dbReference>
<evidence type="ECO:0000256" key="3">
    <source>
        <dbReference type="ARBA" id="ARBA00022553"/>
    </source>
</evidence>
<feature type="binding site" evidence="20">
    <location>
        <position position="787"/>
    </location>
    <ligand>
        <name>Mg(2+)</name>
        <dbReference type="ChEBI" id="CHEBI:18420"/>
    </ligand>
</feature>
<dbReference type="SMART" id="SM00408">
    <property type="entry name" value="IGc2"/>
    <property type="match status" value="3"/>
</dbReference>
<dbReference type="GO" id="GO:0061518">
    <property type="term" value="P:microglial cell proliferation"/>
    <property type="evidence" value="ECO:0007669"/>
    <property type="project" value="Ensembl"/>
</dbReference>
<dbReference type="GO" id="GO:0005654">
    <property type="term" value="C:nucleoplasm"/>
    <property type="evidence" value="ECO:0007669"/>
    <property type="project" value="Ensembl"/>
</dbReference>
<dbReference type="Pfam" id="PF13927">
    <property type="entry name" value="Ig_3"/>
    <property type="match status" value="1"/>
</dbReference>
<dbReference type="SUPFAM" id="SSF48726">
    <property type="entry name" value="Immunoglobulin"/>
    <property type="match status" value="5"/>
</dbReference>
<dbReference type="GO" id="GO:0021879">
    <property type="term" value="P:forebrain neuron differentiation"/>
    <property type="evidence" value="ECO:0007669"/>
    <property type="project" value="Ensembl"/>
</dbReference>
<dbReference type="FunFam" id="3.30.200.20:FF:000025">
    <property type="entry name" value="Platelet-derived growth factor receptor alpha"/>
    <property type="match status" value="1"/>
</dbReference>
<evidence type="ECO:0000256" key="2">
    <source>
        <dbReference type="ARBA" id="ARBA00011902"/>
    </source>
</evidence>
<evidence type="ECO:0000256" key="1">
    <source>
        <dbReference type="ARBA" id="ARBA00004479"/>
    </source>
</evidence>
<keyword evidence="20" id="KW-0479">Metal-binding</keyword>
<keyword evidence="6" id="KW-0677">Repeat</keyword>
<dbReference type="SMART" id="SM00219">
    <property type="entry name" value="TyrKc"/>
    <property type="match status" value="1"/>
</dbReference>
<dbReference type="PROSITE" id="PS00109">
    <property type="entry name" value="PROTEIN_KINASE_TYR"/>
    <property type="match status" value="1"/>
</dbReference>
<evidence type="ECO:0000256" key="13">
    <source>
        <dbReference type="ARBA" id="ARBA00023157"/>
    </source>
</evidence>
<evidence type="ECO:0000256" key="26">
    <source>
        <dbReference type="SAM" id="Phobius"/>
    </source>
</evidence>
<evidence type="ECO:0000313" key="31">
    <source>
        <dbReference type="Proteomes" id="UP000694421"/>
    </source>
</evidence>
<keyword evidence="27" id="KW-0732">Signal</keyword>
<evidence type="ECO:0000256" key="20">
    <source>
        <dbReference type="PIRSR" id="PIRSR000615-3"/>
    </source>
</evidence>
<feature type="binding site" evidence="20">
    <location>
        <position position="800"/>
    </location>
    <ligand>
        <name>Mg(2+)</name>
        <dbReference type="ChEBI" id="CHEBI:18420"/>
    </ligand>
</feature>
<keyword evidence="3" id="KW-0597">Phosphoprotein</keyword>
<evidence type="ECO:0000256" key="12">
    <source>
        <dbReference type="ARBA" id="ARBA00023137"/>
    </source>
</evidence>
<comment type="subcellular location">
    <subcellularLocation>
        <location evidence="1 25">Membrane</location>
        <topology evidence="1 25">Single-pass type I membrane protein</topology>
    </subcellularLocation>
</comment>
<evidence type="ECO:0000256" key="21">
    <source>
        <dbReference type="PIRSR" id="PIRSR000615-4"/>
    </source>
</evidence>
<dbReference type="GO" id="GO:0051897">
    <property type="term" value="P:positive regulation of phosphatidylinositol 3-kinase/protein kinase B signal transduction"/>
    <property type="evidence" value="ECO:0007669"/>
    <property type="project" value="Ensembl"/>
</dbReference>
<dbReference type="InterPro" id="IPR001245">
    <property type="entry name" value="Ser-Thr/Tyr_kinase_cat_dom"/>
</dbReference>
<dbReference type="Gene3D" id="2.60.40.10">
    <property type="entry name" value="Immunoglobulins"/>
    <property type="match status" value="5"/>
</dbReference>
<keyword evidence="9 19" id="KW-0067">ATP-binding</keyword>
<dbReference type="GO" id="GO:1990682">
    <property type="term" value="C:CSF1-CSF1R complex"/>
    <property type="evidence" value="ECO:0007669"/>
    <property type="project" value="Ensembl"/>
</dbReference>
<dbReference type="GO" id="GO:0019838">
    <property type="term" value="F:growth factor binding"/>
    <property type="evidence" value="ECO:0007669"/>
    <property type="project" value="TreeGrafter"/>
</dbReference>
<feature type="disulfide bond" evidence="23">
    <location>
        <begin position="420"/>
        <end position="487"/>
    </location>
</feature>
<dbReference type="PANTHER" id="PTHR24416">
    <property type="entry name" value="TYROSINE-PROTEIN KINASE RECEPTOR"/>
    <property type="match status" value="1"/>
</dbReference>
<organism evidence="30 31">
    <name type="scientific">Salvator merianae</name>
    <name type="common">Argentine black and white tegu</name>
    <name type="synonym">Tupinambis merianae</name>
    <dbReference type="NCBI Taxonomy" id="96440"/>
    <lineage>
        <taxon>Eukaryota</taxon>
        <taxon>Metazoa</taxon>
        <taxon>Chordata</taxon>
        <taxon>Craniata</taxon>
        <taxon>Vertebrata</taxon>
        <taxon>Euteleostomi</taxon>
        <taxon>Lepidosauria</taxon>
        <taxon>Squamata</taxon>
        <taxon>Bifurcata</taxon>
        <taxon>Unidentata</taxon>
        <taxon>Episquamata</taxon>
        <taxon>Laterata</taxon>
        <taxon>Teiioidea</taxon>
        <taxon>Teiidae</taxon>
        <taxon>Salvator</taxon>
    </lineage>
</organism>
<dbReference type="InterPro" id="IPR036179">
    <property type="entry name" value="Ig-like_dom_sf"/>
</dbReference>
<dbReference type="InterPro" id="IPR001824">
    <property type="entry name" value="Tyr_kinase_rcpt_3_CS"/>
</dbReference>
<keyword evidence="7 19" id="KW-0547">Nucleotide-binding</keyword>
<dbReference type="InterPro" id="IPR000719">
    <property type="entry name" value="Prot_kinase_dom"/>
</dbReference>
<dbReference type="InterPro" id="IPR017441">
    <property type="entry name" value="Protein_kinase_ATP_BS"/>
</dbReference>
<feature type="domain" description="Ig-like" evidence="29">
    <location>
        <begin position="29"/>
        <end position="102"/>
    </location>
</feature>
<dbReference type="OMA" id="TIHKAKY"/>
<dbReference type="InterPro" id="IPR011009">
    <property type="entry name" value="Kinase-like_dom_sf"/>
</dbReference>
<feature type="binding site" evidence="19">
    <location>
        <begin position="664"/>
        <end position="670"/>
    </location>
    <ligand>
        <name>ATP</name>
        <dbReference type="ChEBI" id="CHEBI:30616"/>
    </ligand>
</feature>
<proteinExistence type="inferred from homology"/>
<dbReference type="InterPro" id="IPR050122">
    <property type="entry name" value="RTK"/>
</dbReference>
<dbReference type="GO" id="GO:0008360">
    <property type="term" value="P:regulation of cell shape"/>
    <property type="evidence" value="ECO:0007669"/>
    <property type="project" value="Ensembl"/>
</dbReference>
<feature type="chain" id="PRO_5034155204" description="receptor protein-tyrosine kinase" evidence="27">
    <location>
        <begin position="26"/>
        <end position="967"/>
    </location>
</feature>
<dbReference type="InterPro" id="IPR013783">
    <property type="entry name" value="Ig-like_fold"/>
</dbReference>
<protein>
    <recommendedName>
        <fullName evidence="2">receptor protein-tyrosine kinase</fullName>
        <ecNumber evidence="2">2.7.10.1</ecNumber>
    </recommendedName>
</protein>
<dbReference type="GO" id="GO:0046872">
    <property type="term" value="F:metal ion binding"/>
    <property type="evidence" value="ECO:0007669"/>
    <property type="project" value="UniProtKB-KW"/>
</dbReference>
<dbReference type="GO" id="GO:0120041">
    <property type="term" value="P:positive regulation of macrophage proliferation"/>
    <property type="evidence" value="ECO:0007669"/>
    <property type="project" value="Ensembl"/>
</dbReference>
<feature type="domain" description="Protein kinase" evidence="28">
    <location>
        <begin position="582"/>
        <end position="914"/>
    </location>
</feature>
<keyword evidence="5 25" id="KW-0812">Transmembrane</keyword>
<keyword evidence="20" id="KW-0460">Magnesium</keyword>
<evidence type="ECO:0000256" key="11">
    <source>
        <dbReference type="ARBA" id="ARBA00023136"/>
    </source>
</evidence>
<keyword evidence="10 26" id="KW-1133">Transmembrane helix</keyword>
<dbReference type="GO" id="GO:0043235">
    <property type="term" value="C:receptor complex"/>
    <property type="evidence" value="ECO:0007669"/>
    <property type="project" value="TreeGrafter"/>
</dbReference>
<dbReference type="InterPro" id="IPR007110">
    <property type="entry name" value="Ig-like_dom"/>
</dbReference>
<sequence>MDGSIPGPMDAVLVMLLVAAGLCHGSASPTISPNVSTLIVNRGDPVTLVCSGNASVEWVEVKNGTKTVLYANGTLYIPRATCNEMMLYQCAYVNRTKEEYASIFLFVRDLEPKWCVPKLAAKAIEGRDAVLPCLVTDPGFAGTVSLLKNSHIVSSRVSFRAQEGIRIHRVKMSDEGWYNCQTVLQGKKTDSKTITLHVIEITEPVSVTIANEDNVRIQGEPFKVSCRISYPSNFYNFTWIHPSNPNVNVTKTEDTDPASGNYITDFTLSIPAVQLQDSGKYTCLGSSSAGSRNSSATLQVVEKGYVRLSTMQNRSQELSLHKSLVLKVFIEAYPRPYIWKWTHVNPSRSSEISTYVGQLISGNNRYNNTLKLNWTEERNSGIYTLFVDNGVASAAITFNISIRTQPTVRMMSNNSSSFWCEASGYPPPRIEWYKVPRLSKSDRCSRGGVLLMNHTNPGIMHEIPFGRVSVKSMLTVDDMEENVTLCCLAVNSVGNASYFSVSSFSSTGQNTNEIPKPLIIVVAGITSFLVLCIIVLFYKYKQKAKYQVRWKIIEASEGNNYIFLDPTQLPYNEKWEFPRNNLQFGKTLGAGAFGRVIEATAFGLGKEDSVMKVAVKMLKTTAYPDEQEALMSELKIMSHLGHHENIVNLLGACTQGGPILVITEYCPYGDLLNFLRNKAECLIIPDLTLETPLDSMIADYKNIYLGKKYIESDSGFGRQGVDSYLEMKPVKPSVSMPPKGRSSVSEEMDDSRPLDLHDLVKFSIQVAQGMAFLTSKNCIHRDLAARNVLLADGRVAKICDFGLARDIMNDTNYVVKGNARLPVKWMAPESIFECVYTVQSDVWSYGILLWEIFSLGRSPYPGMKVNSKFYNLVKHGYHMGRPDFAPEDMYNIMTACWNLEPTQRPTFSQICTFLQKQMNTNKEQDYTNLSSSVEEDSGCEPSIYCEESCESGENGELLLNGNNYQFC</sequence>
<evidence type="ECO:0000256" key="16">
    <source>
        <dbReference type="ARBA" id="ARBA00023319"/>
    </source>
</evidence>
<dbReference type="GO" id="GO:0031529">
    <property type="term" value="P:ruffle organization"/>
    <property type="evidence" value="ECO:0007669"/>
    <property type="project" value="Ensembl"/>
</dbReference>
<evidence type="ECO:0000256" key="25">
    <source>
        <dbReference type="RuleBase" id="RU000311"/>
    </source>
</evidence>
<evidence type="ECO:0000256" key="7">
    <source>
        <dbReference type="ARBA" id="ARBA00022741"/>
    </source>
</evidence>
<dbReference type="InterPro" id="IPR020635">
    <property type="entry name" value="Tyr_kinase_cat_dom"/>
</dbReference>
<dbReference type="GO" id="GO:0005886">
    <property type="term" value="C:plasma membrane"/>
    <property type="evidence" value="ECO:0007669"/>
    <property type="project" value="Ensembl"/>
</dbReference>
<feature type="binding site" evidence="20">
    <location>
        <position position="561"/>
    </location>
    <ligand>
        <name>Mg(2+)</name>
        <dbReference type="ChEBI" id="CHEBI:18420"/>
    </ligand>
</feature>
<feature type="site" description="Important for interaction with phosphotyrosine-binding proteins" evidence="21">
    <location>
        <position position="926"/>
    </location>
</feature>
<dbReference type="PROSITE" id="PS50835">
    <property type="entry name" value="IG_LIKE"/>
    <property type="match status" value="4"/>
</dbReference>
<feature type="binding site" evidence="19">
    <location>
        <begin position="589"/>
        <end position="596"/>
    </location>
    <ligand>
        <name>ATP</name>
        <dbReference type="ChEBI" id="CHEBI:30616"/>
    </ligand>
</feature>
<dbReference type="InterPro" id="IPR003599">
    <property type="entry name" value="Ig_sub"/>
</dbReference>
<dbReference type="GO" id="GO:0019955">
    <property type="term" value="F:cytokine binding"/>
    <property type="evidence" value="ECO:0007669"/>
    <property type="project" value="Ensembl"/>
</dbReference>
<evidence type="ECO:0000256" key="6">
    <source>
        <dbReference type="ARBA" id="ARBA00022737"/>
    </source>
</evidence>
<feature type="domain" description="Ig-like" evidence="29">
    <location>
        <begin position="112"/>
        <end position="195"/>
    </location>
</feature>
<feature type="domain" description="Ig-like" evidence="29">
    <location>
        <begin position="204"/>
        <end position="299"/>
    </location>
</feature>
<evidence type="ECO:0000256" key="19">
    <source>
        <dbReference type="PIRSR" id="PIRSR000615-2"/>
    </source>
</evidence>
<dbReference type="FunFam" id="1.10.510.10:FF:000177">
    <property type="entry name" value="Mast/stem cell growth factor receptor"/>
    <property type="match status" value="1"/>
</dbReference>
<dbReference type="Pfam" id="PF25305">
    <property type="entry name" value="Ig_PDGFR_d4"/>
    <property type="match status" value="1"/>
</dbReference>
<dbReference type="GO" id="GO:0007169">
    <property type="term" value="P:cell surface receptor protein tyrosine kinase signaling pathway"/>
    <property type="evidence" value="ECO:0007669"/>
    <property type="project" value="Ensembl"/>
</dbReference>
<dbReference type="FunFam" id="2.60.40.10:FF:001169">
    <property type="entry name" value="Macrophage colony-stimulating factor 1 receptor"/>
    <property type="match status" value="1"/>
</dbReference>
<feature type="domain" description="Ig-like" evidence="29">
    <location>
        <begin position="398"/>
        <end position="505"/>
    </location>
</feature>
<evidence type="ECO:0000256" key="8">
    <source>
        <dbReference type="ARBA" id="ARBA00022777"/>
    </source>
</evidence>
<evidence type="ECO:0000256" key="14">
    <source>
        <dbReference type="ARBA" id="ARBA00023170"/>
    </source>
</evidence>
<name>A0A8D0KF15_SALMN</name>
<evidence type="ECO:0000256" key="27">
    <source>
        <dbReference type="SAM" id="SignalP"/>
    </source>
</evidence>
<feature type="disulfide bond" evidence="23">
    <location>
        <begin position="50"/>
        <end position="90"/>
    </location>
</feature>
<evidence type="ECO:0000256" key="4">
    <source>
        <dbReference type="ARBA" id="ARBA00022679"/>
    </source>
</evidence>
<dbReference type="GO" id="GO:0005011">
    <property type="term" value="F:macrophage colony-stimulating factor receptor activity"/>
    <property type="evidence" value="ECO:0007669"/>
    <property type="project" value="Ensembl"/>
</dbReference>
<dbReference type="Ensembl" id="ENSSMRT00000025837.1">
    <property type="protein sequence ID" value="ENSSMRP00000022086.1"/>
    <property type="gene ID" value="ENSSMRG00000017157.1"/>
</dbReference>
<dbReference type="Pfam" id="PF07714">
    <property type="entry name" value="PK_Tyr_Ser-Thr"/>
    <property type="match status" value="1"/>
</dbReference>
<dbReference type="GO" id="GO:0008285">
    <property type="term" value="P:negative regulation of cell population proliferation"/>
    <property type="evidence" value="ECO:0007669"/>
    <property type="project" value="Ensembl"/>
</dbReference>
<feature type="signal peptide" evidence="27">
    <location>
        <begin position="1"/>
        <end position="25"/>
    </location>
</feature>
<dbReference type="InterPro" id="IPR008266">
    <property type="entry name" value="Tyr_kinase_AS"/>
</dbReference>
<keyword evidence="12" id="KW-0829">Tyrosine-protein kinase</keyword>
<dbReference type="GO" id="GO:0032956">
    <property type="term" value="P:regulation of actin cytoskeleton organization"/>
    <property type="evidence" value="ECO:0007669"/>
    <property type="project" value="Ensembl"/>
</dbReference>
<feature type="binding site" evidence="22">
    <location>
        <begin position="588"/>
        <end position="596"/>
    </location>
    <ligand>
        <name>ATP</name>
        <dbReference type="ChEBI" id="CHEBI:30616"/>
    </ligand>
</feature>
<feature type="transmembrane region" description="Helical" evidence="26">
    <location>
        <begin position="518"/>
        <end position="538"/>
    </location>
</feature>
<dbReference type="GO" id="GO:0032722">
    <property type="term" value="P:positive regulation of chemokine production"/>
    <property type="evidence" value="ECO:0007669"/>
    <property type="project" value="Ensembl"/>
</dbReference>
<dbReference type="InterPro" id="IPR003598">
    <property type="entry name" value="Ig_sub2"/>
</dbReference>
<evidence type="ECO:0000313" key="30">
    <source>
        <dbReference type="Ensembl" id="ENSSMRP00000022086.1"/>
    </source>
</evidence>
<reference evidence="30" key="1">
    <citation type="submission" date="2025-08" db="UniProtKB">
        <authorList>
            <consortium name="Ensembl"/>
        </authorList>
    </citation>
    <scope>IDENTIFICATION</scope>
</reference>
<dbReference type="GO" id="GO:0043066">
    <property type="term" value="P:negative regulation of apoptotic process"/>
    <property type="evidence" value="ECO:0007669"/>
    <property type="project" value="Ensembl"/>
</dbReference>
<dbReference type="GO" id="GO:0019903">
    <property type="term" value="F:protein phosphatase binding"/>
    <property type="evidence" value="ECO:0007669"/>
    <property type="project" value="Ensembl"/>
</dbReference>
<keyword evidence="31" id="KW-1185">Reference proteome</keyword>
<evidence type="ECO:0000259" key="28">
    <source>
        <dbReference type="PROSITE" id="PS50011"/>
    </source>
</evidence>
<dbReference type="PIRSF" id="PIRSF000615">
    <property type="entry name" value="TyrPK_CSF1-R"/>
    <property type="match status" value="1"/>
</dbReference>
<keyword evidence="16 25" id="KW-0393">Immunoglobulin domain</keyword>
<dbReference type="Proteomes" id="UP000694421">
    <property type="component" value="Unplaced"/>
</dbReference>
<feature type="binding site" evidence="19 24">
    <location>
        <position position="616"/>
    </location>
    <ligand>
        <name>ATP</name>
        <dbReference type="ChEBI" id="CHEBI:30616"/>
    </ligand>
</feature>
<feature type="disulfide bond" evidence="23">
    <location>
        <begin position="226"/>
        <end position="283"/>
    </location>
</feature>
<keyword evidence="11 26" id="KW-0472">Membrane</keyword>
<evidence type="ECO:0000256" key="23">
    <source>
        <dbReference type="PIRSR" id="PIRSR500947-52"/>
    </source>
</evidence>
<evidence type="ECO:0000256" key="5">
    <source>
        <dbReference type="ARBA" id="ARBA00022692"/>
    </source>
</evidence>
<dbReference type="AlphaFoldDB" id="A0A8D0KF15"/>
<keyword evidence="4" id="KW-0808">Transferase</keyword>
<feature type="disulfide bond" evidence="23">
    <location>
        <begin position="133"/>
        <end position="180"/>
    </location>
</feature>
<dbReference type="GO" id="GO:0045217">
    <property type="term" value="P:cell-cell junction maintenance"/>
    <property type="evidence" value="ECO:0007669"/>
    <property type="project" value="Ensembl"/>
</dbReference>
<dbReference type="GO" id="GO:0042803">
    <property type="term" value="F:protein homodimerization activity"/>
    <property type="evidence" value="ECO:0007669"/>
    <property type="project" value="Ensembl"/>
</dbReference>
<dbReference type="PROSITE" id="PS00107">
    <property type="entry name" value="PROTEIN_KINASE_ATP"/>
    <property type="match status" value="1"/>
</dbReference>
<dbReference type="GO" id="GO:0010759">
    <property type="term" value="P:positive regulation of macrophage chemotaxis"/>
    <property type="evidence" value="ECO:0007669"/>
    <property type="project" value="Ensembl"/>
</dbReference>
<dbReference type="PROSITE" id="PS50011">
    <property type="entry name" value="PROTEIN_KINASE_DOM"/>
    <property type="match status" value="1"/>
</dbReference>
<evidence type="ECO:0000256" key="22">
    <source>
        <dbReference type="PIRSR" id="PIRSR500947-51"/>
    </source>
</evidence>
<dbReference type="Gene3D" id="1.10.510.10">
    <property type="entry name" value="Transferase(Phosphotransferase) domain 1"/>
    <property type="match status" value="1"/>
</dbReference>
<dbReference type="GO" id="GO:0009986">
    <property type="term" value="C:cell surface"/>
    <property type="evidence" value="ECO:0007669"/>
    <property type="project" value="Ensembl"/>
</dbReference>
<dbReference type="GO" id="GO:0007411">
    <property type="term" value="P:axon guidance"/>
    <property type="evidence" value="ECO:0007669"/>
    <property type="project" value="Ensembl"/>
</dbReference>
<evidence type="ECO:0000256" key="9">
    <source>
        <dbReference type="ARBA" id="ARBA00022840"/>
    </source>
</evidence>
<evidence type="ECO:0000256" key="17">
    <source>
        <dbReference type="ARBA" id="ARBA00051243"/>
    </source>
</evidence>
<dbReference type="PIRSF" id="PIRSF500947">
    <property type="entry name" value="CSF-1_receptor"/>
    <property type="match status" value="1"/>
</dbReference>
<dbReference type="SMART" id="SM00409">
    <property type="entry name" value="IG"/>
    <property type="match status" value="4"/>
</dbReference>
<evidence type="ECO:0000259" key="29">
    <source>
        <dbReference type="PROSITE" id="PS50835"/>
    </source>
</evidence>
<feature type="active site" description="Proton acceptor" evidence="18">
    <location>
        <position position="782"/>
    </location>
</feature>
<evidence type="ECO:0000256" key="24">
    <source>
        <dbReference type="PROSITE-ProRule" id="PRU10141"/>
    </source>
</evidence>
<dbReference type="Gene3D" id="3.30.200.20">
    <property type="entry name" value="Phosphorylase Kinase, domain 1"/>
    <property type="match status" value="1"/>
</dbReference>
<dbReference type="GO" id="GO:0070374">
    <property type="term" value="P:positive regulation of ERK1 and ERK2 cascade"/>
    <property type="evidence" value="ECO:0007669"/>
    <property type="project" value="Ensembl"/>
</dbReference>
<accession>A0A8D0KF15</accession>
<dbReference type="GO" id="GO:0044794">
    <property type="term" value="P:host-mediated activation of viral process"/>
    <property type="evidence" value="ECO:0007669"/>
    <property type="project" value="Ensembl"/>
</dbReference>
<reference evidence="30" key="2">
    <citation type="submission" date="2025-09" db="UniProtKB">
        <authorList>
            <consortium name="Ensembl"/>
        </authorList>
    </citation>
    <scope>IDENTIFICATION</scope>
</reference>
<dbReference type="GO" id="GO:0030316">
    <property type="term" value="P:osteoclast differentiation"/>
    <property type="evidence" value="ECO:0007669"/>
    <property type="project" value="Ensembl"/>
</dbReference>
<keyword evidence="15" id="KW-0325">Glycoprotein</keyword>
<evidence type="ECO:0000256" key="10">
    <source>
        <dbReference type="ARBA" id="ARBA00022989"/>
    </source>
</evidence>
<comment type="similarity">
    <text evidence="25">Belongs to the protein kinase superfamily. Tyr protein kinase family. CSF-1/PDGF receptor subfamily.</text>
</comment>
<dbReference type="GeneTree" id="ENSGT00940000155506"/>
<feature type="binding site" evidence="19">
    <location>
        <position position="786"/>
    </location>
    <ligand>
        <name>ATP</name>
        <dbReference type="ChEBI" id="CHEBI:30616"/>
    </ligand>
</feature>
<dbReference type="PROSITE" id="PS00240">
    <property type="entry name" value="RECEPTOR_TYR_KIN_III"/>
    <property type="match status" value="1"/>
</dbReference>
<evidence type="ECO:0000256" key="18">
    <source>
        <dbReference type="PIRSR" id="PIRSR000615-1"/>
    </source>
</evidence>
<dbReference type="GO" id="GO:0002931">
    <property type="term" value="P:response to ischemia"/>
    <property type="evidence" value="ECO:0007669"/>
    <property type="project" value="Ensembl"/>
</dbReference>
<keyword evidence="8" id="KW-0418">Kinase</keyword>
<dbReference type="InterPro" id="IPR030658">
    <property type="entry name" value="CSF-1_receptor"/>
</dbReference>
<dbReference type="EC" id="2.7.10.1" evidence="2"/>
<dbReference type="PANTHER" id="PTHR24416:SF47">
    <property type="entry name" value="MACROPHAGE COLONY-STIMULATING FACTOR 1 RECEPTOR"/>
    <property type="match status" value="1"/>
</dbReference>
<evidence type="ECO:0000256" key="15">
    <source>
        <dbReference type="ARBA" id="ARBA00023180"/>
    </source>
</evidence>
<keyword evidence="13 23" id="KW-1015">Disulfide bond</keyword>
<dbReference type="GO" id="GO:0021772">
    <property type="term" value="P:olfactory bulb development"/>
    <property type="evidence" value="ECO:0007669"/>
    <property type="project" value="Ensembl"/>
</dbReference>
<comment type="catalytic activity">
    <reaction evidence="17">
        <text>L-tyrosyl-[protein] + ATP = O-phospho-L-tyrosyl-[protein] + ADP + H(+)</text>
        <dbReference type="Rhea" id="RHEA:10596"/>
        <dbReference type="Rhea" id="RHEA-COMP:10136"/>
        <dbReference type="Rhea" id="RHEA-COMP:20101"/>
        <dbReference type="ChEBI" id="CHEBI:15378"/>
        <dbReference type="ChEBI" id="CHEBI:30616"/>
        <dbReference type="ChEBI" id="CHEBI:46858"/>
        <dbReference type="ChEBI" id="CHEBI:61978"/>
        <dbReference type="ChEBI" id="CHEBI:456216"/>
        <dbReference type="EC" id="2.7.10.1"/>
    </reaction>
</comment>